<feature type="signal peptide" evidence="2">
    <location>
        <begin position="1"/>
        <end position="20"/>
    </location>
</feature>
<feature type="region of interest" description="Disordered" evidence="1">
    <location>
        <begin position="227"/>
        <end position="251"/>
    </location>
</feature>
<dbReference type="PANTHER" id="PTHR36299:SF2">
    <property type="entry name" value="DUF4773 DOMAIN-CONTAINING PROTEIN"/>
    <property type="match status" value="1"/>
</dbReference>
<sequence>MHCVVSRFVVLLVIFTYVSSTNILDLWQWDYGGGIEKRDDSSDSSAPRTCKCDGPSCMCCVDFNLTYIDLGGPGCVRMKYISQDEGIAVNVSYGESLLHSEQVKRPNPPPTCMALLANLAQVCARFSDLQPHNDGLRGCLLLEPKLLGDVTTSFNIGCFTMGPEGMKVEENANSTFTSLLQNESGNTTETQSESEGLNEEELIAAVNESAEQGLVFFGNLLGLTFGKPQTNETNTESVTSVTNTSNETSAT</sequence>
<dbReference type="EMBL" id="JALNTZ010000010">
    <property type="protein sequence ID" value="KAJ3639671.1"/>
    <property type="molecule type" value="Genomic_DNA"/>
</dbReference>
<gene>
    <name evidence="4" type="ORF">Zmor_003015</name>
</gene>
<evidence type="ECO:0000256" key="2">
    <source>
        <dbReference type="SAM" id="SignalP"/>
    </source>
</evidence>
<evidence type="ECO:0000259" key="3">
    <source>
        <dbReference type="Pfam" id="PF15998"/>
    </source>
</evidence>
<dbReference type="Proteomes" id="UP001168821">
    <property type="component" value="Unassembled WGS sequence"/>
</dbReference>
<feature type="compositionally biased region" description="Low complexity" evidence="1">
    <location>
        <begin position="230"/>
        <end position="251"/>
    </location>
</feature>
<protein>
    <recommendedName>
        <fullName evidence="3">DUF4773 domain-containing protein</fullName>
    </recommendedName>
</protein>
<feature type="chain" id="PRO_5041215895" description="DUF4773 domain-containing protein" evidence="2">
    <location>
        <begin position="21"/>
        <end position="251"/>
    </location>
</feature>
<proteinExistence type="predicted"/>
<evidence type="ECO:0000313" key="4">
    <source>
        <dbReference type="EMBL" id="KAJ3639671.1"/>
    </source>
</evidence>
<reference evidence="4" key="1">
    <citation type="journal article" date="2023" name="G3 (Bethesda)">
        <title>Whole genome assemblies of Zophobas morio and Tenebrio molitor.</title>
        <authorList>
            <person name="Kaur S."/>
            <person name="Stinson S.A."/>
            <person name="diCenzo G.C."/>
        </authorList>
    </citation>
    <scope>NUCLEOTIDE SEQUENCE</scope>
    <source>
        <strain evidence="4">QUZm001</strain>
    </source>
</reference>
<dbReference type="PANTHER" id="PTHR36299">
    <property type="entry name" value="AGAP008005-PA"/>
    <property type="match status" value="1"/>
</dbReference>
<dbReference type="Pfam" id="PF15998">
    <property type="entry name" value="DUF4773"/>
    <property type="match status" value="1"/>
</dbReference>
<accession>A0AA38HM18</accession>
<name>A0AA38HM18_9CUCU</name>
<organism evidence="4 5">
    <name type="scientific">Zophobas morio</name>
    <dbReference type="NCBI Taxonomy" id="2755281"/>
    <lineage>
        <taxon>Eukaryota</taxon>
        <taxon>Metazoa</taxon>
        <taxon>Ecdysozoa</taxon>
        <taxon>Arthropoda</taxon>
        <taxon>Hexapoda</taxon>
        <taxon>Insecta</taxon>
        <taxon>Pterygota</taxon>
        <taxon>Neoptera</taxon>
        <taxon>Endopterygota</taxon>
        <taxon>Coleoptera</taxon>
        <taxon>Polyphaga</taxon>
        <taxon>Cucujiformia</taxon>
        <taxon>Tenebrionidae</taxon>
        <taxon>Zophobas</taxon>
    </lineage>
</organism>
<keyword evidence="5" id="KW-1185">Reference proteome</keyword>
<dbReference type="AlphaFoldDB" id="A0AA38HM18"/>
<evidence type="ECO:0000256" key="1">
    <source>
        <dbReference type="SAM" id="MobiDB-lite"/>
    </source>
</evidence>
<keyword evidence="2" id="KW-0732">Signal</keyword>
<dbReference type="InterPro" id="IPR031941">
    <property type="entry name" value="DUF4773"/>
</dbReference>
<comment type="caution">
    <text evidence="4">The sequence shown here is derived from an EMBL/GenBank/DDBJ whole genome shotgun (WGS) entry which is preliminary data.</text>
</comment>
<evidence type="ECO:0000313" key="5">
    <source>
        <dbReference type="Proteomes" id="UP001168821"/>
    </source>
</evidence>
<feature type="domain" description="DUF4773" evidence="3">
    <location>
        <begin position="49"/>
        <end position="165"/>
    </location>
</feature>